<feature type="region of interest" description="Disordered" evidence="1">
    <location>
        <begin position="19"/>
        <end position="38"/>
    </location>
</feature>
<gene>
    <name evidence="2" type="ORF">K469DRAFT_703115</name>
</gene>
<evidence type="ECO:0000256" key="1">
    <source>
        <dbReference type="SAM" id="MobiDB-lite"/>
    </source>
</evidence>
<dbReference type="EMBL" id="ML994623">
    <property type="protein sequence ID" value="KAF2188535.1"/>
    <property type="molecule type" value="Genomic_DNA"/>
</dbReference>
<keyword evidence="3" id="KW-1185">Reference proteome</keyword>
<feature type="non-terminal residue" evidence="2">
    <location>
        <position position="1"/>
    </location>
</feature>
<sequence>DRVNRLPEQTQRRVYGCATSARQRGGGGQRFENTTTTSQRTRLVIRIDRKHSSGVSLPPVSHHIALHGIYTRYA</sequence>
<proteinExistence type="predicted"/>
<feature type="non-terminal residue" evidence="2">
    <location>
        <position position="74"/>
    </location>
</feature>
<organism evidence="2 3">
    <name type="scientific">Zopfia rhizophila CBS 207.26</name>
    <dbReference type="NCBI Taxonomy" id="1314779"/>
    <lineage>
        <taxon>Eukaryota</taxon>
        <taxon>Fungi</taxon>
        <taxon>Dikarya</taxon>
        <taxon>Ascomycota</taxon>
        <taxon>Pezizomycotina</taxon>
        <taxon>Dothideomycetes</taxon>
        <taxon>Dothideomycetes incertae sedis</taxon>
        <taxon>Zopfiaceae</taxon>
        <taxon>Zopfia</taxon>
    </lineage>
</organism>
<reference evidence="2" key="1">
    <citation type="journal article" date="2020" name="Stud. Mycol.">
        <title>101 Dothideomycetes genomes: a test case for predicting lifestyles and emergence of pathogens.</title>
        <authorList>
            <person name="Haridas S."/>
            <person name="Albert R."/>
            <person name="Binder M."/>
            <person name="Bloem J."/>
            <person name="Labutti K."/>
            <person name="Salamov A."/>
            <person name="Andreopoulos B."/>
            <person name="Baker S."/>
            <person name="Barry K."/>
            <person name="Bills G."/>
            <person name="Bluhm B."/>
            <person name="Cannon C."/>
            <person name="Castanera R."/>
            <person name="Culley D."/>
            <person name="Daum C."/>
            <person name="Ezra D."/>
            <person name="Gonzalez J."/>
            <person name="Henrissat B."/>
            <person name="Kuo A."/>
            <person name="Liang C."/>
            <person name="Lipzen A."/>
            <person name="Lutzoni F."/>
            <person name="Magnuson J."/>
            <person name="Mondo S."/>
            <person name="Nolan M."/>
            <person name="Ohm R."/>
            <person name="Pangilinan J."/>
            <person name="Park H.-J."/>
            <person name="Ramirez L."/>
            <person name="Alfaro M."/>
            <person name="Sun H."/>
            <person name="Tritt A."/>
            <person name="Yoshinaga Y."/>
            <person name="Zwiers L.-H."/>
            <person name="Turgeon B."/>
            <person name="Goodwin S."/>
            <person name="Spatafora J."/>
            <person name="Crous P."/>
            <person name="Grigoriev I."/>
        </authorList>
    </citation>
    <scope>NUCLEOTIDE SEQUENCE</scope>
    <source>
        <strain evidence="2">CBS 207.26</strain>
    </source>
</reference>
<dbReference type="AlphaFoldDB" id="A0A6A6EBV0"/>
<evidence type="ECO:0000313" key="3">
    <source>
        <dbReference type="Proteomes" id="UP000800200"/>
    </source>
</evidence>
<accession>A0A6A6EBV0</accession>
<evidence type="ECO:0000313" key="2">
    <source>
        <dbReference type="EMBL" id="KAF2188535.1"/>
    </source>
</evidence>
<dbReference type="OrthoDB" id="10528631at2759"/>
<dbReference type="Proteomes" id="UP000800200">
    <property type="component" value="Unassembled WGS sequence"/>
</dbReference>
<protein>
    <submittedName>
        <fullName evidence="2">Uncharacterized protein</fullName>
    </submittedName>
</protein>
<name>A0A6A6EBV0_9PEZI</name>